<evidence type="ECO:0000256" key="3">
    <source>
        <dbReference type="ARBA" id="ARBA00023163"/>
    </source>
</evidence>
<organism evidence="5 6">
    <name type="scientific">Caulobacter ginsengisoli</name>
    <dbReference type="NCBI Taxonomy" id="400775"/>
    <lineage>
        <taxon>Bacteria</taxon>
        <taxon>Pseudomonadati</taxon>
        <taxon>Pseudomonadota</taxon>
        <taxon>Alphaproteobacteria</taxon>
        <taxon>Caulobacterales</taxon>
        <taxon>Caulobacteraceae</taxon>
        <taxon>Caulobacter</taxon>
    </lineage>
</organism>
<keyword evidence="6" id="KW-1185">Reference proteome</keyword>
<feature type="domain" description="HTH araC/xylS-type" evidence="4">
    <location>
        <begin position="234"/>
        <end position="332"/>
    </location>
</feature>
<keyword evidence="2" id="KW-0238">DNA-binding</keyword>
<reference evidence="5 6" key="1">
    <citation type="submission" date="2023-07" db="EMBL/GenBank/DDBJ databases">
        <title>Genomic Encyclopedia of Type Strains, Phase IV (KMG-IV): sequencing the most valuable type-strain genomes for metagenomic binning, comparative biology and taxonomic classification.</title>
        <authorList>
            <person name="Goeker M."/>
        </authorList>
    </citation>
    <scope>NUCLEOTIDE SEQUENCE [LARGE SCALE GENOMIC DNA]</scope>
    <source>
        <strain evidence="5 6">DSM 18695</strain>
    </source>
</reference>
<dbReference type="Pfam" id="PF12625">
    <property type="entry name" value="Arabinose_bd"/>
    <property type="match status" value="1"/>
</dbReference>
<dbReference type="InterPro" id="IPR018060">
    <property type="entry name" value="HTH_AraC"/>
</dbReference>
<evidence type="ECO:0000313" key="5">
    <source>
        <dbReference type="EMBL" id="MDQ0466127.1"/>
    </source>
</evidence>
<dbReference type="RefSeq" id="WP_307351995.1">
    <property type="nucleotide sequence ID" value="NZ_JAUSVS010000009.1"/>
</dbReference>
<dbReference type="Gene3D" id="1.10.10.60">
    <property type="entry name" value="Homeodomain-like"/>
    <property type="match status" value="1"/>
</dbReference>
<dbReference type="PANTHER" id="PTHR47894:SF1">
    <property type="entry name" value="HTH-TYPE TRANSCRIPTIONAL REGULATOR VQSM"/>
    <property type="match status" value="1"/>
</dbReference>
<keyword evidence="3" id="KW-0804">Transcription</keyword>
<dbReference type="PANTHER" id="PTHR47894">
    <property type="entry name" value="HTH-TYPE TRANSCRIPTIONAL REGULATOR GADX"/>
    <property type="match status" value="1"/>
</dbReference>
<keyword evidence="1" id="KW-0805">Transcription regulation</keyword>
<name>A0ABU0IYT3_9CAUL</name>
<evidence type="ECO:0000313" key="6">
    <source>
        <dbReference type="Proteomes" id="UP001228905"/>
    </source>
</evidence>
<gene>
    <name evidence="5" type="ORF">QO010_003920</name>
</gene>
<evidence type="ECO:0000256" key="2">
    <source>
        <dbReference type="ARBA" id="ARBA00023125"/>
    </source>
</evidence>
<dbReference type="Proteomes" id="UP001228905">
    <property type="component" value="Unassembled WGS sequence"/>
</dbReference>
<dbReference type="PRINTS" id="PR00032">
    <property type="entry name" value="HTHARAC"/>
</dbReference>
<dbReference type="Pfam" id="PF12833">
    <property type="entry name" value="HTH_18"/>
    <property type="match status" value="1"/>
</dbReference>
<dbReference type="InterPro" id="IPR020449">
    <property type="entry name" value="Tscrpt_reg_AraC-type_HTH"/>
</dbReference>
<comment type="caution">
    <text evidence="5">The sequence shown here is derived from an EMBL/GenBank/DDBJ whole genome shotgun (WGS) entry which is preliminary data.</text>
</comment>
<proteinExistence type="predicted"/>
<dbReference type="InterPro" id="IPR009057">
    <property type="entry name" value="Homeodomain-like_sf"/>
</dbReference>
<dbReference type="SMART" id="SM00342">
    <property type="entry name" value="HTH_ARAC"/>
    <property type="match status" value="1"/>
</dbReference>
<sequence>MPSFTIAGGLAKGLFDFAVARGANPGSLSQRTGLDPRDLEDPDHRVPAERFVALIRAGQDLTGDPALVLHFGEAVNLAQMSVVGLLVQASPTLAEGIAQVRRYGALVNDAGQDRYSLVTRDDGVWMVDHRPNPNLVPELTELAMALLICGSRSYLDPSFVQELHVTHKAPSYAAEYSRAFQTRVVFEADWNAGRFKDGALAWPIAAHPRYVFGVLSEHAEARLKALQTAHTMRGRVEAQLAPGLHTGPASMARVAAALGASRQTLFRRLRDEGVTFEQVLDELRHRLALDYLGSQRISVEEAAYLTGFSDATAFARAFKRWTGVTPKAFRSREN</sequence>
<dbReference type="PROSITE" id="PS01124">
    <property type="entry name" value="HTH_ARAC_FAMILY_2"/>
    <property type="match status" value="1"/>
</dbReference>
<dbReference type="EMBL" id="JAUSVS010000009">
    <property type="protein sequence ID" value="MDQ0466127.1"/>
    <property type="molecule type" value="Genomic_DNA"/>
</dbReference>
<evidence type="ECO:0000259" key="4">
    <source>
        <dbReference type="PROSITE" id="PS01124"/>
    </source>
</evidence>
<evidence type="ECO:0000256" key="1">
    <source>
        <dbReference type="ARBA" id="ARBA00023015"/>
    </source>
</evidence>
<protein>
    <submittedName>
        <fullName evidence="5">AraC-like DNA-binding protein</fullName>
    </submittedName>
</protein>
<dbReference type="InterPro" id="IPR032687">
    <property type="entry name" value="AraC-type_N"/>
</dbReference>
<accession>A0ABU0IYT3</accession>
<dbReference type="SUPFAM" id="SSF46689">
    <property type="entry name" value="Homeodomain-like"/>
    <property type="match status" value="1"/>
</dbReference>